<reference evidence="1 2" key="1">
    <citation type="journal article" date="2018" name="ISME J.">
        <title>Endosymbiont genomes yield clues of tubeworm success.</title>
        <authorList>
            <person name="Li Y."/>
            <person name="Liles M.R."/>
            <person name="Halanych K.M."/>
        </authorList>
    </citation>
    <scope>NUCLEOTIDE SEQUENCE [LARGE SCALE GENOMIC DNA]</scope>
    <source>
        <strain evidence="1">A1464</strain>
    </source>
</reference>
<dbReference type="Proteomes" id="UP000254266">
    <property type="component" value="Unassembled WGS sequence"/>
</dbReference>
<comment type="caution">
    <text evidence="1">The sequence shown here is derived from an EMBL/GenBank/DDBJ whole genome shotgun (WGS) entry which is preliminary data.</text>
</comment>
<dbReference type="PANTHER" id="PTHR36573:SF1">
    <property type="entry name" value="INTERMEMBRANE PHOSPHOLIPID TRANSPORT SYSTEM BINDING PROTEIN MLAC"/>
    <property type="match status" value="1"/>
</dbReference>
<sequence>MKRISYRVVKLILPSLHWCLSRLLVSFFILRLRKNRINRILGSIMMKNLSKLLLAIFVSSFAFNSYAGNVQPDELIKQTSEKVLSALEQNKEKYDSRPEEIFKLVNDIILPHLDFRAMSKLALGKNWRKANDEQQIRFTEAFKTMLIRTYSKSLTEYAGQEIEFLPYRPPAEGKRTTKVKTVINQGTGPDIPIIYSLRIKNNIWKVYDIKIDGISLVTNYRNSFASDIRKVGIDGLINKLLAKSSDKQNKA</sequence>
<keyword evidence="2" id="KW-1185">Reference proteome</keyword>
<dbReference type="AlphaFoldDB" id="A0A370D8X8"/>
<evidence type="ECO:0000313" key="2">
    <source>
        <dbReference type="Proteomes" id="UP000254266"/>
    </source>
</evidence>
<name>A0A370D8X8_9GAMM</name>
<evidence type="ECO:0000313" key="1">
    <source>
        <dbReference type="EMBL" id="RDH81362.1"/>
    </source>
</evidence>
<proteinExistence type="predicted"/>
<dbReference type="Gene3D" id="3.10.450.710">
    <property type="entry name" value="Tgt2/MlaC"/>
    <property type="match status" value="1"/>
</dbReference>
<dbReference type="PANTHER" id="PTHR36573">
    <property type="entry name" value="INTERMEMBRANE PHOSPHOLIPID TRANSPORT SYSTEM BINDING PROTEIN MLAC"/>
    <property type="match status" value="1"/>
</dbReference>
<protein>
    <submittedName>
        <fullName evidence="1">Toluene tolerance protein</fullName>
    </submittedName>
</protein>
<accession>A0A370D8X8</accession>
<gene>
    <name evidence="1" type="ORF">DIZ80_14820</name>
</gene>
<organism evidence="1 2">
    <name type="scientific">endosymbiont of Galathealinum brachiosum</name>
    <dbReference type="NCBI Taxonomy" id="2200906"/>
    <lineage>
        <taxon>Bacteria</taxon>
        <taxon>Pseudomonadati</taxon>
        <taxon>Pseudomonadota</taxon>
        <taxon>Gammaproteobacteria</taxon>
        <taxon>sulfur-oxidizing symbionts</taxon>
    </lineage>
</organism>
<dbReference type="InterPro" id="IPR008869">
    <property type="entry name" value="MlaC/ttg2D"/>
</dbReference>
<dbReference type="Pfam" id="PF05494">
    <property type="entry name" value="MlaC"/>
    <property type="match status" value="1"/>
</dbReference>
<dbReference type="EMBL" id="QFXC01000013">
    <property type="protein sequence ID" value="RDH81362.1"/>
    <property type="molecule type" value="Genomic_DNA"/>
</dbReference>
<dbReference type="InterPro" id="IPR042245">
    <property type="entry name" value="Tgt2/MlaC_sf"/>
</dbReference>